<dbReference type="EMBL" id="SRLO01000631">
    <property type="protein sequence ID" value="TNN50086.1"/>
    <property type="molecule type" value="Genomic_DNA"/>
</dbReference>
<organism evidence="1 2">
    <name type="scientific">Liparis tanakae</name>
    <name type="common">Tanaka's snailfish</name>
    <dbReference type="NCBI Taxonomy" id="230148"/>
    <lineage>
        <taxon>Eukaryota</taxon>
        <taxon>Metazoa</taxon>
        <taxon>Chordata</taxon>
        <taxon>Craniata</taxon>
        <taxon>Vertebrata</taxon>
        <taxon>Euteleostomi</taxon>
        <taxon>Actinopterygii</taxon>
        <taxon>Neopterygii</taxon>
        <taxon>Teleostei</taxon>
        <taxon>Neoteleostei</taxon>
        <taxon>Acanthomorphata</taxon>
        <taxon>Eupercaria</taxon>
        <taxon>Perciformes</taxon>
        <taxon>Cottioidei</taxon>
        <taxon>Cottales</taxon>
        <taxon>Liparidae</taxon>
        <taxon>Liparis</taxon>
    </lineage>
</organism>
<dbReference type="Proteomes" id="UP000314294">
    <property type="component" value="Unassembled WGS sequence"/>
</dbReference>
<sequence length="148" mass="16174">MKSSRKLFPFLKAPATDSTTTFLSLTSGANRTRAKASVSKPKECSSLHTVTIWIGPGLLAILKRSNSVSPGSTRYWYWWDWRVEPPLVGLFHGHTGPRSATAPRREMSFTGSLLSDESSIAMKIRLLKEYGGLDEAGGRGRAGTEDSS</sequence>
<comment type="caution">
    <text evidence="1">The sequence shown here is derived from an EMBL/GenBank/DDBJ whole genome shotgun (WGS) entry which is preliminary data.</text>
</comment>
<dbReference type="AlphaFoldDB" id="A0A4Z2G962"/>
<evidence type="ECO:0000313" key="1">
    <source>
        <dbReference type="EMBL" id="TNN50086.1"/>
    </source>
</evidence>
<gene>
    <name evidence="1" type="ORF">EYF80_039692</name>
</gene>
<reference evidence="1 2" key="1">
    <citation type="submission" date="2019-03" db="EMBL/GenBank/DDBJ databases">
        <title>First draft genome of Liparis tanakae, snailfish: a comprehensive survey of snailfish specific genes.</title>
        <authorList>
            <person name="Kim W."/>
            <person name="Song I."/>
            <person name="Jeong J.-H."/>
            <person name="Kim D."/>
            <person name="Kim S."/>
            <person name="Ryu S."/>
            <person name="Song J.Y."/>
            <person name="Lee S.K."/>
        </authorList>
    </citation>
    <scope>NUCLEOTIDE SEQUENCE [LARGE SCALE GENOMIC DNA]</scope>
    <source>
        <tissue evidence="1">Muscle</tissue>
    </source>
</reference>
<proteinExistence type="predicted"/>
<evidence type="ECO:0000313" key="2">
    <source>
        <dbReference type="Proteomes" id="UP000314294"/>
    </source>
</evidence>
<protein>
    <submittedName>
        <fullName evidence="1">Uncharacterized protein</fullName>
    </submittedName>
</protein>
<name>A0A4Z2G962_9TELE</name>
<accession>A0A4Z2G962</accession>
<keyword evidence="2" id="KW-1185">Reference proteome</keyword>